<feature type="transmembrane region" description="Helical" evidence="1">
    <location>
        <begin position="110"/>
        <end position="128"/>
    </location>
</feature>
<feature type="transmembrane region" description="Helical" evidence="1">
    <location>
        <begin position="87"/>
        <end position="104"/>
    </location>
</feature>
<accession>A0A2U0SIB7</accession>
<dbReference type="Proteomes" id="UP000245890">
    <property type="component" value="Unassembled WGS sequence"/>
</dbReference>
<keyword evidence="1" id="KW-1133">Transmembrane helix</keyword>
<dbReference type="OrthoDB" id="7282338at2"/>
<keyword evidence="3" id="KW-1185">Reference proteome</keyword>
<dbReference type="RefSeq" id="WP_116470474.1">
    <property type="nucleotide sequence ID" value="NZ_QENQ01000001.1"/>
</dbReference>
<keyword evidence="1" id="KW-0812">Transmembrane</keyword>
<dbReference type="AlphaFoldDB" id="A0A2U0SIB7"/>
<evidence type="ECO:0000313" key="2">
    <source>
        <dbReference type="EMBL" id="PVX31084.1"/>
    </source>
</evidence>
<proteinExistence type="predicted"/>
<evidence type="ECO:0000313" key="3">
    <source>
        <dbReference type="Proteomes" id="UP000245890"/>
    </source>
</evidence>
<comment type="caution">
    <text evidence="2">The sequence shown here is derived from an EMBL/GenBank/DDBJ whole genome shotgun (WGS) entry which is preliminary data.</text>
</comment>
<gene>
    <name evidence="2" type="ORF">DD559_18540</name>
</gene>
<reference evidence="2 3" key="1">
    <citation type="submission" date="2018-05" db="EMBL/GenBank/DDBJ databases">
        <title>Description of Sphingomonas pokkalii sp nov, isolated from the rhizosphere of saline tolerant pokkali rice and its draft genome analysis.</title>
        <authorList>
            <person name="Menon R."/>
            <person name="Kumari S."/>
            <person name="Rameshkumar N."/>
        </authorList>
    </citation>
    <scope>NUCLEOTIDE SEQUENCE [LARGE SCALE GENOMIC DNA]</scope>
    <source>
        <strain evidence="2 3">L3B27</strain>
    </source>
</reference>
<evidence type="ECO:0000256" key="1">
    <source>
        <dbReference type="SAM" id="Phobius"/>
    </source>
</evidence>
<protein>
    <submittedName>
        <fullName evidence="2">Uncharacterized protein</fullName>
    </submittedName>
</protein>
<name>A0A2U0SIB7_9SPHN</name>
<sequence length="161" mass="17715">MRIIDWIWRVRGSIPLATPRSASEIFARLEPIFRERGTTIEYGPDTLSFRKDNPDSQDKLASFEVGRLLVSGGTAPILHFDMSSRPLFWCFVAPLPFLAVALGVPSLKISGYSFAGIFLALYVAGRWIEQRQAHKLFLAALGTVAACPVEAPPVPDASRIA</sequence>
<organism evidence="2 3">
    <name type="scientific">Sphingomonas pokkalii</name>
    <dbReference type="NCBI Taxonomy" id="2175090"/>
    <lineage>
        <taxon>Bacteria</taxon>
        <taxon>Pseudomonadati</taxon>
        <taxon>Pseudomonadota</taxon>
        <taxon>Alphaproteobacteria</taxon>
        <taxon>Sphingomonadales</taxon>
        <taxon>Sphingomonadaceae</taxon>
        <taxon>Sphingomonas</taxon>
    </lineage>
</organism>
<keyword evidence="1" id="KW-0472">Membrane</keyword>
<dbReference type="EMBL" id="QENQ01000001">
    <property type="protein sequence ID" value="PVX31084.1"/>
    <property type="molecule type" value="Genomic_DNA"/>
</dbReference>